<keyword evidence="4" id="KW-0160">Chromosomal rearrangement</keyword>
<evidence type="ECO:0000313" key="6">
    <source>
        <dbReference type="Proteomes" id="UP000253472"/>
    </source>
</evidence>
<dbReference type="InterPro" id="IPR034627">
    <property type="entry name" value="Irc6"/>
</dbReference>
<comment type="function">
    <text evidence="1">Involved in gross chromosomal rearrangements (GCRs) and telomere healing.</text>
</comment>
<gene>
    <name evidence="5" type="primary">IRC6</name>
    <name evidence="5" type="ORF">Cantr_07367</name>
</gene>
<dbReference type="Gene3D" id="3.40.50.11960">
    <property type="match status" value="1"/>
</dbReference>
<name>A0A367Y143_9ASCO</name>
<dbReference type="GO" id="GO:0030674">
    <property type="term" value="F:protein-macromolecule adaptor activity"/>
    <property type="evidence" value="ECO:0007669"/>
    <property type="project" value="TreeGrafter"/>
</dbReference>
<dbReference type="STRING" id="5486.A0A367Y143"/>
<evidence type="ECO:0000256" key="4">
    <source>
        <dbReference type="ARBA" id="ARBA00022447"/>
    </source>
</evidence>
<comment type="caution">
    <text evidence="5">The sequence shown here is derived from an EMBL/GenBank/DDBJ whole genome shotgun (WGS) entry which is preliminary data.</text>
</comment>
<accession>A0A367Y143</accession>
<protein>
    <recommendedName>
        <fullName evidence="3">Increased recombination centers protein 6</fullName>
    </recommendedName>
</protein>
<dbReference type="EMBL" id="QLNQ01000027">
    <property type="protein sequence ID" value="RCK59605.1"/>
    <property type="molecule type" value="Genomic_DNA"/>
</dbReference>
<dbReference type="OrthoDB" id="10261384at2759"/>
<evidence type="ECO:0000256" key="2">
    <source>
        <dbReference type="ARBA" id="ARBA00007973"/>
    </source>
</evidence>
<comment type="similarity">
    <text evidence="2">Belongs to the IRC6 family.</text>
</comment>
<proteinExistence type="inferred from homology"/>
<dbReference type="PANTHER" id="PTHR28043:SF1">
    <property type="entry name" value="INCREASED RECOMBINATION CENTERS PROTEIN 6"/>
    <property type="match status" value="1"/>
</dbReference>
<evidence type="ECO:0000313" key="5">
    <source>
        <dbReference type="EMBL" id="RCK59605.1"/>
    </source>
</evidence>
<dbReference type="PANTHER" id="PTHR28043">
    <property type="entry name" value="INCREASED RECOMBINATION CENTERS PROTEIN 6"/>
    <property type="match status" value="1"/>
</dbReference>
<keyword evidence="6" id="KW-1185">Reference proteome</keyword>
<reference evidence="5 6" key="1">
    <citation type="submission" date="2018-06" db="EMBL/GenBank/DDBJ databases">
        <title>Whole genome sequencing of Candida tropicalis (genome annotated by CSBL at Korea University).</title>
        <authorList>
            <person name="Ahn J."/>
        </authorList>
    </citation>
    <scope>NUCLEOTIDE SEQUENCE [LARGE SCALE GENOMIC DNA]</scope>
    <source>
        <strain evidence="5 6">ATCC 20962</strain>
    </source>
</reference>
<dbReference type="GO" id="GO:0016192">
    <property type="term" value="P:vesicle-mediated transport"/>
    <property type="evidence" value="ECO:0007669"/>
    <property type="project" value="InterPro"/>
</dbReference>
<evidence type="ECO:0000256" key="3">
    <source>
        <dbReference type="ARBA" id="ARBA00015902"/>
    </source>
</evidence>
<sequence length="185" mass="21692">MCFLDMLNILIDEYPEDRQKSATDEEKLEELSKWLDEFRSEDFTELREVLDGLVFTINMRTDSIPLSKCFRNCFTSEDSIIGSTPEEELVDDDTVEEIEDLIITNGFEFINLNTEESHDWTNMELLKLDPDQYEKNKLDKVEQMKQNLLEEKEGMDLDVVFNKLSLAKDRAQGMTQGKRKSMQIK</sequence>
<dbReference type="AlphaFoldDB" id="A0A367Y143"/>
<organism evidence="5 6">
    <name type="scientific">Candida viswanathii</name>
    <dbReference type="NCBI Taxonomy" id="5486"/>
    <lineage>
        <taxon>Eukaryota</taxon>
        <taxon>Fungi</taxon>
        <taxon>Dikarya</taxon>
        <taxon>Ascomycota</taxon>
        <taxon>Saccharomycotina</taxon>
        <taxon>Pichiomycetes</taxon>
        <taxon>Debaryomycetaceae</taxon>
        <taxon>Candida/Lodderomyces clade</taxon>
        <taxon>Candida</taxon>
    </lineage>
</organism>
<evidence type="ECO:0000256" key="1">
    <source>
        <dbReference type="ARBA" id="ARBA00002976"/>
    </source>
</evidence>
<dbReference type="Proteomes" id="UP000253472">
    <property type="component" value="Unassembled WGS sequence"/>
</dbReference>